<evidence type="ECO:0000259" key="2">
    <source>
        <dbReference type="Pfam" id="PF02714"/>
    </source>
</evidence>
<evidence type="ECO:0000256" key="1">
    <source>
        <dbReference type="SAM" id="Phobius"/>
    </source>
</evidence>
<dbReference type="PANTHER" id="PTHR13018">
    <property type="entry name" value="PROBABLE MEMBRANE PROTEIN DUF221-RELATED"/>
    <property type="match status" value="1"/>
</dbReference>
<protein>
    <submittedName>
        <fullName evidence="3">Early-responsive to dehydration</fullName>
    </submittedName>
</protein>
<name>A0A392NHF5_9FABA</name>
<organism evidence="3 4">
    <name type="scientific">Trifolium medium</name>
    <dbReference type="NCBI Taxonomy" id="97028"/>
    <lineage>
        <taxon>Eukaryota</taxon>
        <taxon>Viridiplantae</taxon>
        <taxon>Streptophyta</taxon>
        <taxon>Embryophyta</taxon>
        <taxon>Tracheophyta</taxon>
        <taxon>Spermatophyta</taxon>
        <taxon>Magnoliopsida</taxon>
        <taxon>eudicotyledons</taxon>
        <taxon>Gunneridae</taxon>
        <taxon>Pentapetalae</taxon>
        <taxon>rosids</taxon>
        <taxon>fabids</taxon>
        <taxon>Fabales</taxon>
        <taxon>Fabaceae</taxon>
        <taxon>Papilionoideae</taxon>
        <taxon>50 kb inversion clade</taxon>
        <taxon>NPAAA clade</taxon>
        <taxon>Hologalegina</taxon>
        <taxon>IRL clade</taxon>
        <taxon>Trifolieae</taxon>
        <taxon>Trifolium</taxon>
    </lineage>
</organism>
<keyword evidence="1" id="KW-0812">Transmembrane</keyword>
<evidence type="ECO:0000313" key="3">
    <source>
        <dbReference type="EMBL" id="MCH98793.1"/>
    </source>
</evidence>
<feature type="domain" description="CSC1/OSCA1-like 7TM region" evidence="2">
    <location>
        <begin position="2"/>
        <end position="162"/>
    </location>
</feature>
<keyword evidence="1" id="KW-1133">Transmembrane helix</keyword>
<dbReference type="GO" id="GO:0005227">
    <property type="term" value="F:calcium-activated cation channel activity"/>
    <property type="evidence" value="ECO:0007669"/>
    <property type="project" value="InterPro"/>
</dbReference>
<feature type="transmembrane region" description="Helical" evidence="1">
    <location>
        <begin position="54"/>
        <end position="80"/>
    </location>
</feature>
<dbReference type="AlphaFoldDB" id="A0A392NHF5"/>
<dbReference type="PANTHER" id="PTHR13018:SF100">
    <property type="entry name" value="CSC1-LIKE PROTEIN ERD4"/>
    <property type="match status" value="1"/>
</dbReference>
<dbReference type="Proteomes" id="UP000265520">
    <property type="component" value="Unassembled WGS sequence"/>
</dbReference>
<dbReference type="Pfam" id="PF02714">
    <property type="entry name" value="RSN1_7TM"/>
    <property type="match status" value="1"/>
</dbReference>
<reference evidence="3 4" key="1">
    <citation type="journal article" date="2018" name="Front. Plant Sci.">
        <title>Red Clover (Trifolium pratense) and Zigzag Clover (T. medium) - A Picture of Genomic Similarities and Differences.</title>
        <authorList>
            <person name="Dluhosova J."/>
            <person name="Istvanek J."/>
            <person name="Nedelnik J."/>
            <person name="Repkova J."/>
        </authorList>
    </citation>
    <scope>NUCLEOTIDE SEQUENCE [LARGE SCALE GENOMIC DNA]</scope>
    <source>
        <strain evidence="4">cv. 10/8</strain>
        <tissue evidence="3">Leaf</tissue>
    </source>
</reference>
<feature type="transmembrane region" description="Helical" evidence="1">
    <location>
        <begin position="23"/>
        <end position="42"/>
    </location>
</feature>
<feature type="non-terminal residue" evidence="3">
    <location>
        <position position="162"/>
    </location>
</feature>
<comment type="caution">
    <text evidence="3">The sequence shown here is derived from an EMBL/GenBank/DDBJ whole genome shotgun (WGS) entry which is preliminary data.</text>
</comment>
<keyword evidence="1" id="KW-0472">Membrane</keyword>
<accession>A0A392NHF5</accession>
<feature type="transmembrane region" description="Helical" evidence="1">
    <location>
        <begin position="128"/>
        <end position="159"/>
    </location>
</feature>
<sequence length="162" mass="18025">MFLSRLEGIPTESHVARAAAGKYFYFTVLNVFIGVTLGGTLFKTFKQIQNKPKDIVPVLAASLPGNATFFLTFVALRFFVGYGLELSRLVPLIIFHLKKKYVCKTEAEVKEAWAPGDLSYATRIPSDMLIVTIVLCYSVIAPLIIPFGALYFGLGWLVLRNQ</sequence>
<proteinExistence type="predicted"/>
<dbReference type="InterPro" id="IPR003864">
    <property type="entry name" value="CSC1/OSCA1-like_7TM"/>
</dbReference>
<keyword evidence="4" id="KW-1185">Reference proteome</keyword>
<dbReference type="GO" id="GO:0005886">
    <property type="term" value="C:plasma membrane"/>
    <property type="evidence" value="ECO:0007669"/>
    <property type="project" value="TreeGrafter"/>
</dbReference>
<evidence type="ECO:0000313" key="4">
    <source>
        <dbReference type="Proteomes" id="UP000265520"/>
    </source>
</evidence>
<dbReference type="EMBL" id="LXQA010038549">
    <property type="protein sequence ID" value="MCH98793.1"/>
    <property type="molecule type" value="Genomic_DNA"/>
</dbReference>
<dbReference type="InterPro" id="IPR045122">
    <property type="entry name" value="Csc1-like"/>
</dbReference>